<gene>
    <name evidence="1" type="ORF">NMK_2183</name>
</gene>
<comment type="caution">
    <text evidence="1">The sequence shown here is derived from an EMBL/GenBank/DDBJ whole genome shotgun (WGS) entry which is preliminary data.</text>
</comment>
<sequence>MTANASGPSGVADIIKKLPTTTVHQSRLQLYQPTRRPQWQERVIATPWGTATVRGKIGQVHADIIEAICRHAEDHRTIAATGHLQILVDPYKVRVTVGGGKAYSKDTLWRMLTELRETSITLEAPAQGLKLLGGILDRVEESQATKLNRLTGKPRQMWRVTLDPAFAAMLRDDLQLHYDPAPLAKIDAGVAQAIARHILTHRDQPTGGWLMDTLIQLVGAGGDSVSMRHRRREIHKSADALKAVGILVDGNRIKRLDAEEEDI</sequence>
<dbReference type="RefSeq" id="WP_109015775.1">
    <property type="nucleotide sequence ID" value="NZ_BDOQ01000008.1"/>
</dbReference>
<dbReference type="AlphaFoldDB" id="A0A2R5FDB9"/>
<dbReference type="Proteomes" id="UP000245081">
    <property type="component" value="Unassembled WGS sequence"/>
</dbReference>
<name>A0A2R5FDB9_9PROT</name>
<keyword evidence="2" id="KW-1185">Reference proteome</keyword>
<evidence type="ECO:0000313" key="1">
    <source>
        <dbReference type="EMBL" id="GBG14584.1"/>
    </source>
</evidence>
<organism evidence="1 2">
    <name type="scientific">Novimethylophilus kurashikiensis</name>
    <dbReference type="NCBI Taxonomy" id="1825523"/>
    <lineage>
        <taxon>Bacteria</taxon>
        <taxon>Pseudomonadati</taxon>
        <taxon>Pseudomonadota</taxon>
        <taxon>Betaproteobacteria</taxon>
        <taxon>Nitrosomonadales</taxon>
        <taxon>Methylophilaceae</taxon>
        <taxon>Novimethylophilus</taxon>
    </lineage>
</organism>
<dbReference type="OrthoDB" id="9795424at2"/>
<proteinExistence type="predicted"/>
<evidence type="ECO:0000313" key="2">
    <source>
        <dbReference type="Proteomes" id="UP000245081"/>
    </source>
</evidence>
<reference evidence="1 2" key="1">
    <citation type="journal article" date="2018" name="Environ. Microbiol.">
        <title>Isolation and genomic characterization of Novimethylophilus kurashikiensis gen. nov. sp. nov., a new lanthanide-dependent methylotrophic species of Methylophilaceae.</title>
        <authorList>
            <person name="Lv H."/>
            <person name="Sahin N."/>
            <person name="Tani A."/>
        </authorList>
    </citation>
    <scope>NUCLEOTIDE SEQUENCE [LARGE SCALE GENOMIC DNA]</scope>
    <source>
        <strain evidence="1 2">La2-4</strain>
    </source>
</reference>
<accession>A0A2R5FDB9</accession>
<protein>
    <submittedName>
        <fullName evidence="1">Disulfide bond formation protein B</fullName>
    </submittedName>
</protein>
<dbReference type="EMBL" id="BDOQ01000008">
    <property type="protein sequence ID" value="GBG14584.1"/>
    <property type="molecule type" value="Genomic_DNA"/>
</dbReference>